<name>A0A1H3ANV0_9FLAO</name>
<dbReference type="Pfam" id="PF00781">
    <property type="entry name" value="DAGK_cat"/>
    <property type="match status" value="1"/>
</dbReference>
<evidence type="ECO:0000256" key="4">
    <source>
        <dbReference type="ARBA" id="ARBA00022840"/>
    </source>
</evidence>
<dbReference type="SMART" id="SM00046">
    <property type="entry name" value="DAGKc"/>
    <property type="match status" value="1"/>
</dbReference>
<evidence type="ECO:0000256" key="2">
    <source>
        <dbReference type="ARBA" id="ARBA00022741"/>
    </source>
</evidence>
<dbReference type="Proteomes" id="UP000198569">
    <property type="component" value="Unassembled WGS sequence"/>
</dbReference>
<dbReference type="SUPFAM" id="SSF111331">
    <property type="entry name" value="NAD kinase/diacylglycerol kinase-like"/>
    <property type="match status" value="1"/>
</dbReference>
<dbReference type="InterPro" id="IPR001206">
    <property type="entry name" value="Diacylglycerol_kinase_cat_dom"/>
</dbReference>
<dbReference type="Gene3D" id="3.40.50.10330">
    <property type="entry name" value="Probable inorganic polyphosphate/atp-NAD kinase, domain 1"/>
    <property type="match status" value="1"/>
</dbReference>
<proteinExistence type="predicted"/>
<organism evidence="6 7">
    <name type="scientific">Flavobacterium degerlachei</name>
    <dbReference type="NCBI Taxonomy" id="229203"/>
    <lineage>
        <taxon>Bacteria</taxon>
        <taxon>Pseudomonadati</taxon>
        <taxon>Bacteroidota</taxon>
        <taxon>Flavobacteriia</taxon>
        <taxon>Flavobacteriales</taxon>
        <taxon>Flavobacteriaceae</taxon>
        <taxon>Flavobacterium</taxon>
    </lineage>
</organism>
<dbReference type="InterPro" id="IPR017438">
    <property type="entry name" value="ATP-NAD_kinase_N"/>
</dbReference>
<feature type="domain" description="DAGKc" evidence="5">
    <location>
        <begin position="1"/>
        <end position="130"/>
    </location>
</feature>
<keyword evidence="1" id="KW-0808">Transferase</keyword>
<keyword evidence="7" id="KW-1185">Reference proteome</keyword>
<dbReference type="GO" id="GO:0005524">
    <property type="term" value="F:ATP binding"/>
    <property type="evidence" value="ECO:0007669"/>
    <property type="project" value="UniProtKB-KW"/>
</dbReference>
<evidence type="ECO:0000259" key="5">
    <source>
        <dbReference type="PROSITE" id="PS50146"/>
    </source>
</evidence>
<dbReference type="AlphaFoldDB" id="A0A1H3ANV0"/>
<dbReference type="Gene3D" id="2.60.200.40">
    <property type="match status" value="1"/>
</dbReference>
<reference evidence="7" key="1">
    <citation type="submission" date="2016-10" db="EMBL/GenBank/DDBJ databases">
        <authorList>
            <person name="Varghese N."/>
            <person name="Submissions S."/>
        </authorList>
    </citation>
    <scope>NUCLEOTIDE SEQUENCE [LARGE SCALE GENOMIC DNA]</scope>
    <source>
        <strain evidence="7">DSM 15718</strain>
    </source>
</reference>
<keyword evidence="4" id="KW-0067">ATP-binding</keyword>
<evidence type="ECO:0000256" key="1">
    <source>
        <dbReference type="ARBA" id="ARBA00022679"/>
    </source>
</evidence>
<dbReference type="Pfam" id="PF19279">
    <property type="entry name" value="YegS_C"/>
    <property type="match status" value="1"/>
</dbReference>
<dbReference type="GO" id="GO:0005886">
    <property type="term" value="C:plasma membrane"/>
    <property type="evidence" value="ECO:0007669"/>
    <property type="project" value="TreeGrafter"/>
</dbReference>
<accession>A0A1H3ANV0</accession>
<dbReference type="EMBL" id="FNMV01000009">
    <property type="protein sequence ID" value="SDX30834.1"/>
    <property type="molecule type" value="Genomic_DNA"/>
</dbReference>
<dbReference type="PANTHER" id="PTHR12358:SF106">
    <property type="entry name" value="LIPID KINASE YEGS"/>
    <property type="match status" value="1"/>
</dbReference>
<gene>
    <name evidence="6" type="ORF">SAMN05444338_1097</name>
</gene>
<keyword evidence="2" id="KW-0547">Nucleotide-binding</keyword>
<dbReference type="STRING" id="229203.SAMN05444338_1097"/>
<dbReference type="InterPro" id="IPR050187">
    <property type="entry name" value="Lipid_Phosphate_FormReg"/>
</dbReference>
<dbReference type="GO" id="GO:0016301">
    <property type="term" value="F:kinase activity"/>
    <property type="evidence" value="ECO:0007669"/>
    <property type="project" value="UniProtKB-KW"/>
</dbReference>
<dbReference type="InterPro" id="IPR016064">
    <property type="entry name" value="NAD/diacylglycerol_kinase_sf"/>
</dbReference>
<dbReference type="PANTHER" id="PTHR12358">
    <property type="entry name" value="SPHINGOSINE KINASE"/>
    <property type="match status" value="1"/>
</dbReference>
<evidence type="ECO:0000313" key="6">
    <source>
        <dbReference type="EMBL" id="SDX30834.1"/>
    </source>
</evidence>
<evidence type="ECO:0000313" key="7">
    <source>
        <dbReference type="Proteomes" id="UP000198569"/>
    </source>
</evidence>
<evidence type="ECO:0000256" key="3">
    <source>
        <dbReference type="ARBA" id="ARBA00022777"/>
    </source>
</evidence>
<dbReference type="PROSITE" id="PS50146">
    <property type="entry name" value="DAGK"/>
    <property type="match status" value="1"/>
</dbReference>
<dbReference type="InterPro" id="IPR045540">
    <property type="entry name" value="YegS/DAGK_C"/>
</dbReference>
<protein>
    <submittedName>
        <fullName evidence="6">Lipid kinase, YegS/Rv2252/BmrU family</fullName>
    </submittedName>
</protein>
<sequence>MKKNVIMITNPVSGGVDKSEFIDAASNYAAKENLNFVLYETSADNNTAEIKALYKKFMPERIIVAGGDGTIKLVAEALANEDFILGILPAGSANGLATDLGLPKSIEDSLPIAFKNDYKEIDVIVVNGKMSLHLSDLGLNATLIKNYEEGSMHGRWHYALQAFKTLINTDVDFSATVTANNEMTEYQARMIVIANSKKYGTGVTINPNGVMDDGKFEIIILKNLDFMVFGKIITGNMPLESEDISIISTDKATIKTTFPVSFQMDGEYYGAESEFNIEVAPQKLKVAIP</sequence>
<dbReference type="RefSeq" id="WP_245709666.1">
    <property type="nucleotide sequence ID" value="NZ_FNMV01000009.1"/>
</dbReference>
<keyword evidence="3 6" id="KW-0418">Kinase</keyword>